<proteinExistence type="predicted"/>
<accession>A0A9W6JUD8</accession>
<dbReference type="Proteomes" id="UP001143330">
    <property type="component" value="Unassembled WGS sequence"/>
</dbReference>
<dbReference type="AlphaFoldDB" id="A0A9W6JUD8"/>
<sequence length="124" mass="14290">MESLTNITILRARPGLEDVLGHELERLVEPCRAAPGCLEYHLHRSQDEAGVWCIYETWRSRQDLKENLRHARMQGYLGLLHHLAEPKFELLTFSELNAPATTSNVTRPVRWRSLPHSPRALRSA</sequence>
<protein>
    <recommendedName>
        <fullName evidence="1">ABM domain-containing protein</fullName>
    </recommendedName>
</protein>
<dbReference type="Gene3D" id="3.30.70.100">
    <property type="match status" value="1"/>
</dbReference>
<dbReference type="PROSITE" id="PS51725">
    <property type="entry name" value="ABM"/>
    <property type="match status" value="1"/>
</dbReference>
<evidence type="ECO:0000259" key="1">
    <source>
        <dbReference type="PROSITE" id="PS51725"/>
    </source>
</evidence>
<dbReference type="SUPFAM" id="SSF54909">
    <property type="entry name" value="Dimeric alpha+beta barrel"/>
    <property type="match status" value="1"/>
</dbReference>
<evidence type="ECO:0000313" key="3">
    <source>
        <dbReference type="Proteomes" id="UP001143330"/>
    </source>
</evidence>
<feature type="domain" description="ABM" evidence="1">
    <location>
        <begin position="4"/>
        <end position="93"/>
    </location>
</feature>
<dbReference type="InterPro" id="IPR007138">
    <property type="entry name" value="ABM_dom"/>
</dbReference>
<name>A0A9W6JUD8_9HYPH</name>
<reference evidence="2" key="1">
    <citation type="journal article" date="2014" name="Int. J. Syst. Evol. Microbiol.">
        <title>Complete genome sequence of Corynebacterium casei LMG S-19264T (=DSM 44701T), isolated from a smear-ripened cheese.</title>
        <authorList>
            <consortium name="US DOE Joint Genome Institute (JGI-PGF)"/>
            <person name="Walter F."/>
            <person name="Albersmeier A."/>
            <person name="Kalinowski J."/>
            <person name="Ruckert C."/>
        </authorList>
    </citation>
    <scope>NUCLEOTIDE SEQUENCE</scope>
    <source>
        <strain evidence="2">VKM B-2789</strain>
    </source>
</reference>
<dbReference type="RefSeq" id="WP_213366331.1">
    <property type="nucleotide sequence ID" value="NZ_BSFM01000004.1"/>
</dbReference>
<keyword evidence="3" id="KW-1185">Reference proteome</keyword>
<evidence type="ECO:0000313" key="2">
    <source>
        <dbReference type="EMBL" id="GLK82806.1"/>
    </source>
</evidence>
<organism evidence="2 3">
    <name type="scientific">Ancylobacter defluvii</name>
    <dbReference type="NCBI Taxonomy" id="1282440"/>
    <lineage>
        <taxon>Bacteria</taxon>
        <taxon>Pseudomonadati</taxon>
        <taxon>Pseudomonadota</taxon>
        <taxon>Alphaproteobacteria</taxon>
        <taxon>Hyphomicrobiales</taxon>
        <taxon>Xanthobacteraceae</taxon>
        <taxon>Ancylobacter</taxon>
    </lineage>
</organism>
<gene>
    <name evidence="2" type="ORF">GCM10017653_08750</name>
</gene>
<dbReference type="Pfam" id="PF03992">
    <property type="entry name" value="ABM"/>
    <property type="match status" value="1"/>
</dbReference>
<reference evidence="2" key="2">
    <citation type="submission" date="2023-01" db="EMBL/GenBank/DDBJ databases">
        <authorList>
            <person name="Sun Q."/>
            <person name="Evtushenko L."/>
        </authorList>
    </citation>
    <scope>NUCLEOTIDE SEQUENCE</scope>
    <source>
        <strain evidence="2">VKM B-2789</strain>
    </source>
</reference>
<comment type="caution">
    <text evidence="2">The sequence shown here is derived from an EMBL/GenBank/DDBJ whole genome shotgun (WGS) entry which is preliminary data.</text>
</comment>
<dbReference type="InterPro" id="IPR011008">
    <property type="entry name" value="Dimeric_a/b-barrel"/>
</dbReference>
<dbReference type="EMBL" id="BSFM01000004">
    <property type="protein sequence ID" value="GLK82806.1"/>
    <property type="molecule type" value="Genomic_DNA"/>
</dbReference>